<evidence type="ECO:0000313" key="2">
    <source>
        <dbReference type="EMBL" id="KAF2229781.1"/>
    </source>
</evidence>
<gene>
    <name evidence="2" type="ORF">EV356DRAFT_510159</name>
</gene>
<reference evidence="2" key="1">
    <citation type="journal article" date="2020" name="Stud. Mycol.">
        <title>101 Dothideomycetes genomes: a test case for predicting lifestyles and emergence of pathogens.</title>
        <authorList>
            <person name="Haridas S."/>
            <person name="Albert R."/>
            <person name="Binder M."/>
            <person name="Bloem J."/>
            <person name="Labutti K."/>
            <person name="Salamov A."/>
            <person name="Andreopoulos B."/>
            <person name="Baker S."/>
            <person name="Barry K."/>
            <person name="Bills G."/>
            <person name="Bluhm B."/>
            <person name="Cannon C."/>
            <person name="Castanera R."/>
            <person name="Culley D."/>
            <person name="Daum C."/>
            <person name="Ezra D."/>
            <person name="Gonzalez J."/>
            <person name="Henrissat B."/>
            <person name="Kuo A."/>
            <person name="Liang C."/>
            <person name="Lipzen A."/>
            <person name="Lutzoni F."/>
            <person name="Magnuson J."/>
            <person name="Mondo S."/>
            <person name="Nolan M."/>
            <person name="Ohm R."/>
            <person name="Pangilinan J."/>
            <person name="Park H.-J."/>
            <person name="Ramirez L."/>
            <person name="Alfaro M."/>
            <person name="Sun H."/>
            <person name="Tritt A."/>
            <person name="Yoshinaga Y."/>
            <person name="Zwiers L.-H."/>
            <person name="Turgeon B."/>
            <person name="Goodwin S."/>
            <person name="Spatafora J."/>
            <person name="Crous P."/>
            <person name="Grigoriev I."/>
        </authorList>
    </citation>
    <scope>NUCLEOTIDE SEQUENCE</scope>
    <source>
        <strain evidence="2">Tuck. ex Michener</strain>
    </source>
</reference>
<protein>
    <submittedName>
        <fullName evidence="2">Uncharacterized protein</fullName>
    </submittedName>
</protein>
<organism evidence="2 3">
    <name type="scientific">Viridothelium virens</name>
    <name type="common">Speckled blister lichen</name>
    <name type="synonym">Trypethelium virens</name>
    <dbReference type="NCBI Taxonomy" id="1048519"/>
    <lineage>
        <taxon>Eukaryota</taxon>
        <taxon>Fungi</taxon>
        <taxon>Dikarya</taxon>
        <taxon>Ascomycota</taxon>
        <taxon>Pezizomycotina</taxon>
        <taxon>Dothideomycetes</taxon>
        <taxon>Dothideomycetes incertae sedis</taxon>
        <taxon>Trypetheliales</taxon>
        <taxon>Trypetheliaceae</taxon>
        <taxon>Viridothelium</taxon>
    </lineage>
</organism>
<evidence type="ECO:0000313" key="3">
    <source>
        <dbReference type="Proteomes" id="UP000800092"/>
    </source>
</evidence>
<feature type="region of interest" description="Disordered" evidence="1">
    <location>
        <begin position="102"/>
        <end position="122"/>
    </location>
</feature>
<feature type="compositionally biased region" description="Polar residues" evidence="1">
    <location>
        <begin position="113"/>
        <end position="122"/>
    </location>
</feature>
<feature type="compositionally biased region" description="Polar residues" evidence="1">
    <location>
        <begin position="26"/>
        <end position="35"/>
    </location>
</feature>
<dbReference type="EMBL" id="ML991854">
    <property type="protein sequence ID" value="KAF2229781.1"/>
    <property type="molecule type" value="Genomic_DNA"/>
</dbReference>
<name>A0A6A6GW23_VIRVR</name>
<proteinExistence type="predicted"/>
<sequence length="122" mass="13724">MSPTLTTYEVHRSWYLKLPIPDARGTTAQQAQKSHSGPPGLWEVSGPHGWMLGRGSQSDKIIAPRQMKEGQICCKLHRDVVSALRSRPEIEKFEGRATELLKPGRGFKRQGPRIQSTNTENF</sequence>
<keyword evidence="3" id="KW-1185">Reference proteome</keyword>
<accession>A0A6A6GW23</accession>
<dbReference type="AlphaFoldDB" id="A0A6A6GW23"/>
<dbReference type="Proteomes" id="UP000800092">
    <property type="component" value="Unassembled WGS sequence"/>
</dbReference>
<feature type="region of interest" description="Disordered" evidence="1">
    <location>
        <begin position="25"/>
        <end position="58"/>
    </location>
</feature>
<evidence type="ECO:0000256" key="1">
    <source>
        <dbReference type="SAM" id="MobiDB-lite"/>
    </source>
</evidence>